<evidence type="ECO:0000256" key="3">
    <source>
        <dbReference type="ARBA" id="ARBA00004496"/>
    </source>
</evidence>
<dbReference type="PANTHER" id="PTHR11136:SF5">
    <property type="entry name" value="FOLYLPOLYGLUTAMATE SYNTHASE, MITOCHONDRIAL"/>
    <property type="match status" value="1"/>
</dbReference>
<comment type="catalytic activity">
    <reaction evidence="16 17">
        <text>(6S)-5,6,7,8-tetrahydrofolyl-(gamma-L-Glu)(n) + L-glutamate + ATP = (6S)-5,6,7,8-tetrahydrofolyl-(gamma-L-Glu)(n+1) + ADP + phosphate + H(+)</text>
        <dbReference type="Rhea" id="RHEA:10580"/>
        <dbReference type="Rhea" id="RHEA-COMP:14738"/>
        <dbReference type="Rhea" id="RHEA-COMP:14740"/>
        <dbReference type="ChEBI" id="CHEBI:15378"/>
        <dbReference type="ChEBI" id="CHEBI:29985"/>
        <dbReference type="ChEBI" id="CHEBI:30616"/>
        <dbReference type="ChEBI" id="CHEBI:43474"/>
        <dbReference type="ChEBI" id="CHEBI:141005"/>
        <dbReference type="ChEBI" id="CHEBI:456216"/>
        <dbReference type="EC" id="6.3.2.17"/>
    </reaction>
</comment>
<dbReference type="PANTHER" id="PTHR11136">
    <property type="entry name" value="FOLYLPOLYGLUTAMATE SYNTHASE-RELATED"/>
    <property type="match status" value="1"/>
</dbReference>
<dbReference type="Gene3D" id="3.90.190.20">
    <property type="entry name" value="Mur ligase, C-terminal domain"/>
    <property type="match status" value="1"/>
</dbReference>
<sequence length="551" mass="61549">MQTKLPRPPIRASGTQLLAFKSLPRTSPSFRRWYSVVTNRNYDDAVELLNTLQTPYNVLKYRRDNGIRINKTANEEISRCLEKIGYNQNDLSRLNILHVAGTKGKGSTCAYISSILAQHQKTTSPSIPQKIGLFTSPHLIAVRERIRINSLPIPAPLFAKYFFQVWNMLLSPPKALPKPVYFRFLTLLSYHVFLSEQVDAAIYEVGVGGEYDSTNIVQRPVATGITTLGIDHTFALGETIEEIAWHKAGIQKVGAPSFTVPQRGGAMSVIQSRAEERGVEYLKVVEQDSRLEGVKVKPDADFQKGNASLAIAMAETLLRKIDPEFEVDSMKLPKAFKDGLEQVVWRGRCEKKVEESVTWYLDGAHTADSIAVASKWFSEETDKKKVTRILIFNQQGHREAVELLEHLYHAINKHDVVFDHVVFCPTVLLSSSSTKKDSRNSSKLTALIDFMNAANDTQAITSLSLQNSFTTKWKELSSLSPPSTTGVETQSTRINVFSSLDDAFKYVRSLPRTENAGEETKEENEKVEVFVTGSVHLVGTALRSLEGVDAL</sequence>
<proteinExistence type="inferred from homology"/>
<evidence type="ECO:0000256" key="8">
    <source>
        <dbReference type="ARBA" id="ARBA00022598"/>
    </source>
</evidence>
<dbReference type="GO" id="GO:0005759">
    <property type="term" value="C:mitochondrial matrix"/>
    <property type="evidence" value="ECO:0007669"/>
    <property type="project" value="UniProtKB-SubCell"/>
</dbReference>
<evidence type="ECO:0000256" key="10">
    <source>
        <dbReference type="ARBA" id="ARBA00022741"/>
    </source>
</evidence>
<dbReference type="InterPro" id="IPR001645">
    <property type="entry name" value="Folylpolyglutamate_synth"/>
</dbReference>
<evidence type="ECO:0000256" key="1">
    <source>
        <dbReference type="ARBA" id="ARBA00004273"/>
    </source>
</evidence>
<keyword evidence="9 19" id="KW-0479">Metal-binding</keyword>
<keyword evidence="21" id="KW-1185">Reference proteome</keyword>
<evidence type="ECO:0000256" key="11">
    <source>
        <dbReference type="ARBA" id="ARBA00022792"/>
    </source>
</evidence>
<comment type="cofactor">
    <cofactor evidence="17">
        <name>a monovalent cation</name>
        <dbReference type="ChEBI" id="CHEBI:60242"/>
    </cofactor>
    <text evidence="17">A monovalent cation.</text>
</comment>
<dbReference type="GO" id="GO:0005829">
    <property type="term" value="C:cytosol"/>
    <property type="evidence" value="ECO:0007669"/>
    <property type="project" value="TreeGrafter"/>
</dbReference>
<dbReference type="Gene3D" id="3.40.1190.10">
    <property type="entry name" value="Mur-like, catalytic domain"/>
    <property type="match status" value="1"/>
</dbReference>
<feature type="binding site" evidence="19">
    <location>
        <position position="204"/>
    </location>
    <ligand>
        <name>Mg(2+)</name>
        <dbReference type="ChEBI" id="CHEBI:18420"/>
        <label>1</label>
    </ligand>
</feature>
<gene>
    <name evidence="20" type="ORF">HYALB_00010412</name>
</gene>
<dbReference type="PROSITE" id="PS01012">
    <property type="entry name" value="FOLYLPOLYGLU_SYNT_2"/>
    <property type="match status" value="1"/>
</dbReference>
<evidence type="ECO:0000256" key="4">
    <source>
        <dbReference type="ARBA" id="ARBA00005150"/>
    </source>
</evidence>
<evidence type="ECO:0000313" key="20">
    <source>
        <dbReference type="EMBL" id="CAG8983772.1"/>
    </source>
</evidence>
<name>A0A9N9M1U1_9HELO</name>
<evidence type="ECO:0000256" key="19">
    <source>
        <dbReference type="PIRSR" id="PIRSR038895-2"/>
    </source>
</evidence>
<evidence type="ECO:0000256" key="9">
    <source>
        <dbReference type="ARBA" id="ARBA00022723"/>
    </source>
</evidence>
<dbReference type="GO" id="GO:0004326">
    <property type="term" value="F:tetrahydrofolylpolyglutamate synthase activity"/>
    <property type="evidence" value="ECO:0007669"/>
    <property type="project" value="UniProtKB-EC"/>
</dbReference>
<dbReference type="GO" id="GO:0006730">
    <property type="term" value="P:one-carbon metabolic process"/>
    <property type="evidence" value="ECO:0007669"/>
    <property type="project" value="UniProtKB-KW"/>
</dbReference>
<dbReference type="InterPro" id="IPR036565">
    <property type="entry name" value="Mur-like_cat_sf"/>
</dbReference>
<dbReference type="SUPFAM" id="SSF53244">
    <property type="entry name" value="MurD-like peptide ligases, peptide-binding domain"/>
    <property type="match status" value="1"/>
</dbReference>
<feature type="binding site" evidence="18">
    <location>
        <position position="348"/>
    </location>
    <ligand>
        <name>ATP</name>
        <dbReference type="ChEBI" id="CHEBI:30616"/>
    </ligand>
</feature>
<evidence type="ECO:0000256" key="16">
    <source>
        <dbReference type="ARBA" id="ARBA00047493"/>
    </source>
</evidence>
<evidence type="ECO:0000256" key="17">
    <source>
        <dbReference type="PIRNR" id="PIRNR038895"/>
    </source>
</evidence>
<dbReference type="PROSITE" id="PS01011">
    <property type="entry name" value="FOLYLPOLYGLU_SYNT_1"/>
    <property type="match status" value="1"/>
</dbReference>
<dbReference type="InterPro" id="IPR018109">
    <property type="entry name" value="Folylpolyglutamate_synth_CS"/>
</dbReference>
<comment type="pathway">
    <text evidence="4 17">Cofactor biosynthesis; tetrahydrofolylpolyglutamate biosynthesis.</text>
</comment>
<keyword evidence="6" id="KW-0963">Cytoplasm</keyword>
<dbReference type="GO" id="GO:0005524">
    <property type="term" value="F:ATP binding"/>
    <property type="evidence" value="ECO:0007669"/>
    <property type="project" value="UniProtKB-KW"/>
</dbReference>
<evidence type="ECO:0000256" key="2">
    <source>
        <dbReference type="ARBA" id="ARBA00004305"/>
    </source>
</evidence>
<dbReference type="InterPro" id="IPR023600">
    <property type="entry name" value="Folylpolyglutamate_synth_euk"/>
</dbReference>
<dbReference type="GO" id="GO:0005743">
    <property type="term" value="C:mitochondrial inner membrane"/>
    <property type="evidence" value="ECO:0007669"/>
    <property type="project" value="UniProtKB-SubCell"/>
</dbReference>
<evidence type="ECO:0000256" key="7">
    <source>
        <dbReference type="ARBA" id="ARBA00022563"/>
    </source>
</evidence>
<reference evidence="20" key="1">
    <citation type="submission" date="2021-07" db="EMBL/GenBank/DDBJ databases">
        <authorList>
            <person name="Durling M."/>
        </authorList>
    </citation>
    <scope>NUCLEOTIDE SEQUENCE</scope>
</reference>
<protein>
    <recommendedName>
        <fullName evidence="17">Folylpolyglutamate synthase</fullName>
        <ecNumber evidence="17">6.3.2.17</ecNumber>
    </recommendedName>
    <alternativeName>
        <fullName evidence="17">Folylpoly-gamma-glutamate synthetase</fullName>
    </alternativeName>
    <alternativeName>
        <fullName evidence="17">Tetrahydrofolylpolyglutamate synthase</fullName>
    </alternativeName>
</protein>
<comment type="caution">
    <text evidence="20">The sequence shown here is derived from an EMBL/GenBank/DDBJ whole genome shotgun (WGS) entry which is preliminary data.</text>
</comment>
<dbReference type="Proteomes" id="UP000701801">
    <property type="component" value="Unassembled WGS sequence"/>
</dbReference>
<dbReference type="GO" id="GO:0046872">
    <property type="term" value="F:metal ion binding"/>
    <property type="evidence" value="ECO:0007669"/>
    <property type="project" value="UniProtKB-KW"/>
</dbReference>
<evidence type="ECO:0000256" key="13">
    <source>
        <dbReference type="ARBA" id="ARBA00022842"/>
    </source>
</evidence>
<evidence type="ECO:0000256" key="18">
    <source>
        <dbReference type="PIRSR" id="PIRSR038895-1"/>
    </source>
</evidence>
<comment type="function">
    <text evidence="17">Catalyzes conversion of folates to polyglutamate derivatives allowing concentration of folate compounds in the cell and the intracellular retention of these cofactors, which are important substrates for most of the folate-dependent enzymes that are involved in one-carbon transfer reactions involved in purine, pyrimidine and amino acid synthesis.</text>
</comment>
<keyword evidence="15" id="KW-0472">Membrane</keyword>
<dbReference type="EC" id="6.3.2.17" evidence="17"/>
<dbReference type="AlphaFoldDB" id="A0A9N9M1U1"/>
<evidence type="ECO:0000313" key="21">
    <source>
        <dbReference type="Proteomes" id="UP000701801"/>
    </source>
</evidence>
<evidence type="ECO:0000256" key="14">
    <source>
        <dbReference type="ARBA" id="ARBA00023128"/>
    </source>
</evidence>
<keyword evidence="14" id="KW-0496">Mitochondrion</keyword>
<keyword evidence="13 19" id="KW-0460">Magnesium</keyword>
<dbReference type="EMBL" id="CAJVRM010000738">
    <property type="protein sequence ID" value="CAG8983772.1"/>
    <property type="molecule type" value="Genomic_DNA"/>
</dbReference>
<evidence type="ECO:0000256" key="15">
    <source>
        <dbReference type="ARBA" id="ARBA00023136"/>
    </source>
</evidence>
<dbReference type="SUPFAM" id="SSF53623">
    <property type="entry name" value="MurD-like peptide ligases, catalytic domain"/>
    <property type="match status" value="1"/>
</dbReference>
<keyword evidence="7 17" id="KW-0554">One-carbon metabolism</keyword>
<dbReference type="PIRSF" id="PIRSF038895">
    <property type="entry name" value="FPGS"/>
    <property type="match status" value="1"/>
</dbReference>
<evidence type="ECO:0000256" key="12">
    <source>
        <dbReference type="ARBA" id="ARBA00022840"/>
    </source>
</evidence>
<organism evidence="20 21">
    <name type="scientific">Hymenoscyphus albidus</name>
    <dbReference type="NCBI Taxonomy" id="595503"/>
    <lineage>
        <taxon>Eukaryota</taxon>
        <taxon>Fungi</taxon>
        <taxon>Dikarya</taxon>
        <taxon>Ascomycota</taxon>
        <taxon>Pezizomycotina</taxon>
        <taxon>Leotiomycetes</taxon>
        <taxon>Helotiales</taxon>
        <taxon>Helotiaceae</taxon>
        <taxon>Hymenoscyphus</taxon>
    </lineage>
</organism>
<comment type="similarity">
    <text evidence="5 17">Belongs to the folylpolyglutamate synthase family.</text>
</comment>
<keyword evidence="11" id="KW-0999">Mitochondrion inner membrane</keyword>
<feature type="binding site" evidence="19">
    <location>
        <position position="136"/>
    </location>
    <ligand>
        <name>Mg(2+)</name>
        <dbReference type="ChEBI" id="CHEBI:18420"/>
        <label>1</label>
    </ligand>
</feature>
<dbReference type="InterPro" id="IPR036615">
    <property type="entry name" value="Mur_ligase_C_dom_sf"/>
</dbReference>
<dbReference type="NCBIfam" id="TIGR01499">
    <property type="entry name" value="folC"/>
    <property type="match status" value="1"/>
</dbReference>
<dbReference type="FunFam" id="3.40.1190.10:FF:000009">
    <property type="entry name" value="Folylpolyglutamate synthase"/>
    <property type="match status" value="1"/>
</dbReference>
<keyword evidence="8 17" id="KW-0436">Ligase</keyword>
<feature type="binding site" evidence="18">
    <location>
        <position position="362"/>
    </location>
    <ligand>
        <name>ATP</name>
        <dbReference type="ChEBI" id="CHEBI:30616"/>
    </ligand>
</feature>
<keyword evidence="12 18" id="KW-0067">ATP-binding</keyword>
<keyword evidence="10 18" id="KW-0547">Nucleotide-binding</keyword>
<evidence type="ECO:0000256" key="6">
    <source>
        <dbReference type="ARBA" id="ARBA00022490"/>
    </source>
</evidence>
<comment type="subcellular location">
    <subcellularLocation>
        <location evidence="3">Cytoplasm</location>
    </subcellularLocation>
    <subcellularLocation>
        <location evidence="1">Mitochondrion inner membrane</location>
    </subcellularLocation>
    <subcellularLocation>
        <location evidence="2">Mitochondrion matrix</location>
    </subcellularLocation>
</comment>
<dbReference type="OrthoDB" id="5212574at2759"/>
<feature type="binding site" evidence="19">
    <location>
        <position position="232"/>
    </location>
    <ligand>
        <name>Mg(2+)</name>
        <dbReference type="ChEBI" id="CHEBI:18420"/>
        <label>1</label>
    </ligand>
</feature>
<accession>A0A9N9M1U1</accession>
<evidence type="ECO:0000256" key="5">
    <source>
        <dbReference type="ARBA" id="ARBA00008276"/>
    </source>
</evidence>